<protein>
    <submittedName>
        <fullName evidence="1">Uncharacterized protein</fullName>
    </submittedName>
</protein>
<accession>A0A6J4QMD5</accession>
<evidence type="ECO:0000313" key="1">
    <source>
        <dbReference type="EMBL" id="CAA9444055.1"/>
    </source>
</evidence>
<proteinExistence type="predicted"/>
<organism evidence="1">
    <name type="scientific">uncultured Rubrobacteraceae bacterium</name>
    <dbReference type="NCBI Taxonomy" id="349277"/>
    <lineage>
        <taxon>Bacteria</taxon>
        <taxon>Bacillati</taxon>
        <taxon>Actinomycetota</taxon>
        <taxon>Rubrobacteria</taxon>
        <taxon>Rubrobacterales</taxon>
        <taxon>Rubrobacteraceae</taxon>
        <taxon>environmental samples</taxon>
    </lineage>
</organism>
<reference evidence="1" key="1">
    <citation type="submission" date="2020-02" db="EMBL/GenBank/DDBJ databases">
        <authorList>
            <person name="Meier V. D."/>
        </authorList>
    </citation>
    <scope>NUCLEOTIDE SEQUENCE</scope>
    <source>
        <strain evidence="1">AVDCRST_MAG01</strain>
    </source>
</reference>
<gene>
    <name evidence="1" type="ORF">AVDCRST_MAG01-01-3924</name>
</gene>
<dbReference type="AlphaFoldDB" id="A0A6J4QMD5"/>
<dbReference type="EMBL" id="CADCUW010000507">
    <property type="protein sequence ID" value="CAA9444055.1"/>
    <property type="molecule type" value="Genomic_DNA"/>
</dbReference>
<name>A0A6J4QMD5_9ACTN</name>
<sequence length="81" mass="8840">MPSSSSLGYPKESHALWFTSTRRPSRSCTNIASAACSTSRRNRISLRASASSARVRSLRTSASLSSRSMAGQRRAMFSLVR</sequence>